<organism evidence="1">
    <name type="scientific">bioreactor metagenome</name>
    <dbReference type="NCBI Taxonomy" id="1076179"/>
    <lineage>
        <taxon>unclassified sequences</taxon>
        <taxon>metagenomes</taxon>
        <taxon>ecological metagenomes</taxon>
    </lineage>
</organism>
<sequence length="69" mass="7843">MLFKAYRLSDQDCGSLPPRTVPCVDRASAEPVVDVQEIEGDFEEAVFLLSFIQIGRIEVFKYIHHLTDS</sequence>
<evidence type="ECO:0000313" key="1">
    <source>
        <dbReference type="EMBL" id="MPM02852.1"/>
    </source>
</evidence>
<dbReference type="AlphaFoldDB" id="A0A644WGF8"/>
<reference evidence="1" key="1">
    <citation type="submission" date="2019-08" db="EMBL/GenBank/DDBJ databases">
        <authorList>
            <person name="Kucharzyk K."/>
            <person name="Murdoch R.W."/>
            <person name="Higgins S."/>
            <person name="Loffler F."/>
        </authorList>
    </citation>
    <scope>NUCLEOTIDE SEQUENCE</scope>
</reference>
<proteinExistence type="predicted"/>
<gene>
    <name evidence="1" type="ORF">SDC9_49107</name>
</gene>
<protein>
    <submittedName>
        <fullName evidence="1">Uncharacterized protein</fullName>
    </submittedName>
</protein>
<comment type="caution">
    <text evidence="1">The sequence shown here is derived from an EMBL/GenBank/DDBJ whole genome shotgun (WGS) entry which is preliminary data.</text>
</comment>
<accession>A0A644WGF8</accession>
<name>A0A644WGF8_9ZZZZ</name>
<dbReference type="EMBL" id="VSSQ01000902">
    <property type="protein sequence ID" value="MPM02852.1"/>
    <property type="molecule type" value="Genomic_DNA"/>
</dbReference>